<gene>
    <name evidence="2" type="ORF">GTZ99_16630</name>
</gene>
<organism evidence="2 3">
    <name type="scientific">Novosphingobium ovatum</name>
    <dbReference type="NCBI Taxonomy" id="1908523"/>
    <lineage>
        <taxon>Bacteria</taxon>
        <taxon>Pseudomonadati</taxon>
        <taxon>Pseudomonadota</taxon>
        <taxon>Alphaproteobacteria</taxon>
        <taxon>Sphingomonadales</taxon>
        <taxon>Sphingomonadaceae</taxon>
        <taxon>Novosphingobium</taxon>
    </lineage>
</organism>
<protein>
    <submittedName>
        <fullName evidence="2">NAD-dependent epimerase/dehydratase family protein</fullName>
    </submittedName>
</protein>
<feature type="domain" description="NAD-dependent epimerase/dehydratase" evidence="1">
    <location>
        <begin position="22"/>
        <end position="235"/>
    </location>
</feature>
<evidence type="ECO:0000313" key="2">
    <source>
        <dbReference type="EMBL" id="NBC38178.1"/>
    </source>
</evidence>
<name>A0ABW9XHZ0_9SPHN</name>
<dbReference type="InterPro" id="IPR001509">
    <property type="entry name" value="Epimerase_deHydtase"/>
</dbReference>
<dbReference type="InterPro" id="IPR036291">
    <property type="entry name" value="NAD(P)-bd_dom_sf"/>
</dbReference>
<dbReference type="Pfam" id="PF01370">
    <property type="entry name" value="Epimerase"/>
    <property type="match status" value="1"/>
</dbReference>
<sequence length="319" mass="33198">MVEFPPFAPAIAQALADEDRRIVITGAGGWLGLATLDLLAGALGADAVEKRVRCFGASDRVLRLCDGTPILQRPLADLAWLPNEPTLVLHTAFLTKDRAEAMNEGEYRAANAAISQTVLRALTPIGADAVFVASSGAAAKADDPAASPAMRLYGAMKRDDEALFAQWAQDTGKAAVIARLYALAGPRINKPGAYALASFALDALAGRPIAVRAPRAVVRAYAPIREVMSLVFALMLRGGGVTRFDSGGTPMELADVAAIIADLVPGGRVDRAPITDPASDIYHGDGDAYAALLAAHGIAPVPLADAFAETMNSLAGYQP</sequence>
<proteinExistence type="predicted"/>
<dbReference type="Gene3D" id="3.40.50.720">
    <property type="entry name" value="NAD(P)-binding Rossmann-like Domain"/>
    <property type="match status" value="1"/>
</dbReference>
<accession>A0ABW9XHZ0</accession>
<keyword evidence="3" id="KW-1185">Reference proteome</keyword>
<dbReference type="EMBL" id="JAAAPO010000009">
    <property type="protein sequence ID" value="NBC38178.1"/>
    <property type="molecule type" value="Genomic_DNA"/>
</dbReference>
<comment type="caution">
    <text evidence="2">The sequence shown here is derived from an EMBL/GenBank/DDBJ whole genome shotgun (WGS) entry which is preliminary data.</text>
</comment>
<evidence type="ECO:0000313" key="3">
    <source>
        <dbReference type="Proteomes" id="UP000753724"/>
    </source>
</evidence>
<dbReference type="RefSeq" id="WP_161720938.1">
    <property type="nucleotide sequence ID" value="NZ_JAAAPO010000009.1"/>
</dbReference>
<dbReference type="Proteomes" id="UP000753724">
    <property type="component" value="Unassembled WGS sequence"/>
</dbReference>
<dbReference type="SUPFAM" id="SSF51735">
    <property type="entry name" value="NAD(P)-binding Rossmann-fold domains"/>
    <property type="match status" value="1"/>
</dbReference>
<reference evidence="3" key="1">
    <citation type="submission" date="2020-01" db="EMBL/GenBank/DDBJ databases">
        <title>Sphingomonas sp. strain CSW-10.</title>
        <authorList>
            <person name="Chen W.-M."/>
        </authorList>
    </citation>
    <scope>NUCLEOTIDE SEQUENCE [LARGE SCALE GENOMIC DNA]</scope>
    <source>
        <strain evidence="3">FSY-8</strain>
    </source>
</reference>
<evidence type="ECO:0000259" key="1">
    <source>
        <dbReference type="Pfam" id="PF01370"/>
    </source>
</evidence>